<dbReference type="EMBL" id="BPLR01004280">
    <property type="protein sequence ID" value="GIX93643.1"/>
    <property type="molecule type" value="Genomic_DNA"/>
</dbReference>
<name>A0AAV4P9G1_CAEEX</name>
<evidence type="ECO:0000313" key="2">
    <source>
        <dbReference type="EMBL" id="GIX93643.1"/>
    </source>
</evidence>
<sequence>MAMQFKKSDKFFSRNLSNPLQNQENEAHINPDNCSIGCMRHTGTTIRLKAAAKKKKNSPGKASNGSLYQTNFQFQKTRIADAKAIKHLSVVSSNKRREKKKWME</sequence>
<dbReference type="AlphaFoldDB" id="A0AAV4P9G1"/>
<protein>
    <recommendedName>
        <fullName evidence="4">Ribosomal protein L28</fullName>
    </recommendedName>
</protein>
<organism evidence="2 3">
    <name type="scientific">Caerostris extrusa</name>
    <name type="common">Bark spider</name>
    <name type="synonym">Caerostris bankana</name>
    <dbReference type="NCBI Taxonomy" id="172846"/>
    <lineage>
        <taxon>Eukaryota</taxon>
        <taxon>Metazoa</taxon>
        <taxon>Ecdysozoa</taxon>
        <taxon>Arthropoda</taxon>
        <taxon>Chelicerata</taxon>
        <taxon>Arachnida</taxon>
        <taxon>Araneae</taxon>
        <taxon>Araneomorphae</taxon>
        <taxon>Entelegynae</taxon>
        <taxon>Araneoidea</taxon>
        <taxon>Araneidae</taxon>
        <taxon>Caerostris</taxon>
    </lineage>
</organism>
<comment type="caution">
    <text evidence="2">The sequence shown here is derived from an EMBL/GenBank/DDBJ whole genome shotgun (WGS) entry which is preliminary data.</text>
</comment>
<gene>
    <name evidence="2" type="ORF">CEXT_680121</name>
</gene>
<reference evidence="2 3" key="1">
    <citation type="submission" date="2021-06" db="EMBL/GenBank/DDBJ databases">
        <title>Caerostris extrusa draft genome.</title>
        <authorList>
            <person name="Kono N."/>
            <person name="Arakawa K."/>
        </authorList>
    </citation>
    <scope>NUCLEOTIDE SEQUENCE [LARGE SCALE GENOMIC DNA]</scope>
</reference>
<evidence type="ECO:0000313" key="3">
    <source>
        <dbReference type="Proteomes" id="UP001054945"/>
    </source>
</evidence>
<dbReference type="Proteomes" id="UP001054945">
    <property type="component" value="Unassembled WGS sequence"/>
</dbReference>
<feature type="compositionally biased region" description="Basic and acidic residues" evidence="1">
    <location>
        <begin position="1"/>
        <end position="12"/>
    </location>
</feature>
<keyword evidence="3" id="KW-1185">Reference proteome</keyword>
<evidence type="ECO:0000256" key="1">
    <source>
        <dbReference type="SAM" id="MobiDB-lite"/>
    </source>
</evidence>
<feature type="compositionally biased region" description="Polar residues" evidence="1">
    <location>
        <begin position="14"/>
        <end position="24"/>
    </location>
</feature>
<feature type="region of interest" description="Disordered" evidence="1">
    <location>
        <begin position="1"/>
        <end position="32"/>
    </location>
</feature>
<proteinExistence type="predicted"/>
<accession>A0AAV4P9G1</accession>
<evidence type="ECO:0008006" key="4">
    <source>
        <dbReference type="Google" id="ProtNLM"/>
    </source>
</evidence>